<dbReference type="RefSeq" id="WP_173808501.1">
    <property type="nucleotide sequence ID" value="NZ_JABSNP010000002.1"/>
</dbReference>
<feature type="transmembrane region" description="Helical" evidence="6">
    <location>
        <begin position="104"/>
        <end position="124"/>
    </location>
</feature>
<accession>A0ABX2FKR1</accession>
<proteinExistence type="inferred from homology"/>
<dbReference type="EMBL" id="JABSNP010000002">
    <property type="protein sequence ID" value="NRT17723.1"/>
    <property type="molecule type" value="Genomic_DNA"/>
</dbReference>
<keyword evidence="9" id="KW-1185">Reference proteome</keyword>
<evidence type="ECO:0000256" key="1">
    <source>
        <dbReference type="ARBA" id="ARBA00004141"/>
    </source>
</evidence>
<protein>
    <submittedName>
        <fullName evidence="8">Flippase GtrA</fullName>
    </submittedName>
</protein>
<gene>
    <name evidence="8" type="ORF">HNP98_000530</name>
</gene>
<sequence>MRYPRLVKAQAAAAAGTAVDFLVTIAGVEALHVWYLAATAAGNAAGGLTNFYLGKHFVFDAARQSTSTQGLRYFVVWLGSLLLNATGVYLFTQVLHLNYVYSKVVVSLLVGVGFNYFLQLHFVFKKP</sequence>
<comment type="similarity">
    <text evidence="2">Belongs to the GtrA family.</text>
</comment>
<feature type="transmembrane region" description="Helical" evidence="6">
    <location>
        <begin position="34"/>
        <end position="53"/>
    </location>
</feature>
<name>A0ABX2FKR1_9BACT</name>
<dbReference type="PANTHER" id="PTHR38459:SF1">
    <property type="entry name" value="PROPHAGE BACTOPRENOL-LINKED GLUCOSE TRANSLOCASE HOMOLOG"/>
    <property type="match status" value="1"/>
</dbReference>
<evidence type="ECO:0000256" key="2">
    <source>
        <dbReference type="ARBA" id="ARBA00009399"/>
    </source>
</evidence>
<evidence type="ECO:0000256" key="6">
    <source>
        <dbReference type="SAM" id="Phobius"/>
    </source>
</evidence>
<dbReference type="PANTHER" id="PTHR38459">
    <property type="entry name" value="PROPHAGE BACTOPRENOL-LINKED GLUCOSE TRANSLOCASE HOMOLOG"/>
    <property type="match status" value="1"/>
</dbReference>
<evidence type="ECO:0000256" key="4">
    <source>
        <dbReference type="ARBA" id="ARBA00022989"/>
    </source>
</evidence>
<dbReference type="Proteomes" id="UP000779507">
    <property type="component" value="Unassembled WGS sequence"/>
</dbReference>
<dbReference type="Pfam" id="PF04138">
    <property type="entry name" value="GtrA_DPMS_TM"/>
    <property type="match status" value="1"/>
</dbReference>
<keyword evidence="4 6" id="KW-1133">Transmembrane helix</keyword>
<dbReference type="InterPro" id="IPR007267">
    <property type="entry name" value="GtrA_DPMS_TM"/>
</dbReference>
<evidence type="ECO:0000313" key="8">
    <source>
        <dbReference type="EMBL" id="NRT17723.1"/>
    </source>
</evidence>
<comment type="caution">
    <text evidence="8">The sequence shown here is derived from an EMBL/GenBank/DDBJ whole genome shotgun (WGS) entry which is preliminary data.</text>
</comment>
<keyword evidence="5 6" id="KW-0472">Membrane</keyword>
<evidence type="ECO:0000256" key="3">
    <source>
        <dbReference type="ARBA" id="ARBA00022692"/>
    </source>
</evidence>
<evidence type="ECO:0000256" key="5">
    <source>
        <dbReference type="ARBA" id="ARBA00023136"/>
    </source>
</evidence>
<comment type="subcellular location">
    <subcellularLocation>
        <location evidence="1">Membrane</location>
        <topology evidence="1">Multi-pass membrane protein</topology>
    </subcellularLocation>
</comment>
<evidence type="ECO:0000259" key="7">
    <source>
        <dbReference type="Pfam" id="PF04138"/>
    </source>
</evidence>
<reference evidence="8 9" key="1">
    <citation type="submission" date="2020-05" db="EMBL/GenBank/DDBJ databases">
        <title>Genomic Encyclopedia of Type Strains, Phase IV (KMG-V): Genome sequencing to study the core and pangenomes of soil and plant-associated prokaryotes.</title>
        <authorList>
            <person name="Whitman W."/>
        </authorList>
    </citation>
    <scope>NUCLEOTIDE SEQUENCE [LARGE SCALE GENOMIC DNA]</scope>
    <source>
        <strain evidence="8 9">9A</strain>
    </source>
</reference>
<feature type="transmembrane region" description="Helical" evidence="6">
    <location>
        <begin position="74"/>
        <end position="92"/>
    </location>
</feature>
<organism evidence="8 9">
    <name type="scientific">Hymenobacter caeli</name>
    <dbReference type="NCBI Taxonomy" id="2735894"/>
    <lineage>
        <taxon>Bacteria</taxon>
        <taxon>Pseudomonadati</taxon>
        <taxon>Bacteroidota</taxon>
        <taxon>Cytophagia</taxon>
        <taxon>Cytophagales</taxon>
        <taxon>Hymenobacteraceae</taxon>
        <taxon>Hymenobacter</taxon>
    </lineage>
</organism>
<dbReference type="InterPro" id="IPR051401">
    <property type="entry name" value="GtrA_CellWall_Glycosyl"/>
</dbReference>
<feature type="domain" description="GtrA/DPMS transmembrane" evidence="7">
    <location>
        <begin position="14"/>
        <end position="124"/>
    </location>
</feature>
<evidence type="ECO:0000313" key="9">
    <source>
        <dbReference type="Proteomes" id="UP000779507"/>
    </source>
</evidence>
<keyword evidence="3 6" id="KW-0812">Transmembrane</keyword>